<accession>A0AAE1H6L0</accession>
<keyword evidence="2" id="KW-0645">Protease</keyword>
<reference evidence="2" key="1">
    <citation type="submission" date="2021-07" db="EMBL/GenBank/DDBJ databases">
        <authorList>
            <person name="Catto M.A."/>
            <person name="Jacobson A."/>
            <person name="Kennedy G."/>
            <person name="Labadie P."/>
            <person name="Hunt B.G."/>
            <person name="Srinivasan R."/>
        </authorList>
    </citation>
    <scope>NUCLEOTIDE SEQUENCE</scope>
    <source>
        <strain evidence="2">PL_HMW_Pooled</strain>
        <tissue evidence="2">Head</tissue>
    </source>
</reference>
<sequence length="403" mass="46234">MYRLYQQEPDNPPVSLSTYTKQFKLTGLKIHPPQTDGCDTCDALDISMKGAGDDLQRSLKIEKEMHLRRAEKAYELKKKAKAAAKQDPTSRVLVMDLQQCLPTPHLKCKKIYYSRQLYVLNFTIYDCTTGLTHCYMWSEVEGNRGSNEISTCLLQHILKNVPDGVTKLTIFSDCCAGQNRNSTICMTNFIVLQEHPSIQEINHIFLIPGHTFMPEVDGKHAVIEKYKKRLEKINVPDEWYTAVKQAGMTDPTNFPDGKFKVTHVTSFYDVASLAKEELVRRKKCTDKEPLNYLDTHWWKYSRNNIGMVHVKSSFSEEAEFRTLSFLRRGVRADRLPPLLPCLQALPAVRPISEQKKKDLISLLCYLNKEFHSFYHNLPVSGSAQELHPDSPLMAEEDEDDPTD</sequence>
<name>A0AAE1H6L0_9NEOP</name>
<dbReference type="GO" id="GO:0006508">
    <property type="term" value="P:proteolysis"/>
    <property type="evidence" value="ECO:0007669"/>
    <property type="project" value="UniProtKB-KW"/>
</dbReference>
<evidence type="ECO:0000313" key="3">
    <source>
        <dbReference type="Proteomes" id="UP001219518"/>
    </source>
</evidence>
<evidence type="ECO:0000313" key="2">
    <source>
        <dbReference type="EMBL" id="KAK3915730.1"/>
    </source>
</evidence>
<dbReference type="EMBL" id="JAHWGI010000461">
    <property type="protein sequence ID" value="KAK3915730.1"/>
    <property type="molecule type" value="Genomic_DNA"/>
</dbReference>
<protein>
    <submittedName>
        <fullName evidence="2">Lon protease-like protein, mitochondrial</fullName>
    </submittedName>
</protein>
<comment type="caution">
    <text evidence="2">The sequence shown here is derived from an EMBL/GenBank/DDBJ whole genome shotgun (WGS) entry which is preliminary data.</text>
</comment>
<gene>
    <name evidence="2" type="ORF">KUF71_025060</name>
</gene>
<dbReference type="PANTHER" id="PTHR10773">
    <property type="entry name" value="DNA-DIRECTED RNA POLYMERASES I, II, AND III SUBUNIT RPABC2"/>
    <property type="match status" value="1"/>
</dbReference>
<dbReference type="PANTHER" id="PTHR10773:SF19">
    <property type="match status" value="1"/>
</dbReference>
<feature type="compositionally biased region" description="Acidic residues" evidence="1">
    <location>
        <begin position="394"/>
        <end position="403"/>
    </location>
</feature>
<dbReference type="AlphaFoldDB" id="A0AAE1H6L0"/>
<dbReference type="GO" id="GO:0008233">
    <property type="term" value="F:peptidase activity"/>
    <property type="evidence" value="ECO:0007669"/>
    <property type="project" value="UniProtKB-KW"/>
</dbReference>
<reference evidence="2" key="2">
    <citation type="journal article" date="2023" name="BMC Genomics">
        <title>Pest status, molecular evolution, and epigenetic factors derived from the genome assembly of Frankliniella fusca, a thysanopteran phytovirus vector.</title>
        <authorList>
            <person name="Catto M.A."/>
            <person name="Labadie P.E."/>
            <person name="Jacobson A.L."/>
            <person name="Kennedy G.G."/>
            <person name="Srinivasan R."/>
            <person name="Hunt B.G."/>
        </authorList>
    </citation>
    <scope>NUCLEOTIDE SEQUENCE</scope>
    <source>
        <strain evidence="2">PL_HMW_Pooled</strain>
    </source>
</reference>
<organism evidence="2 3">
    <name type="scientific">Frankliniella fusca</name>
    <dbReference type="NCBI Taxonomy" id="407009"/>
    <lineage>
        <taxon>Eukaryota</taxon>
        <taxon>Metazoa</taxon>
        <taxon>Ecdysozoa</taxon>
        <taxon>Arthropoda</taxon>
        <taxon>Hexapoda</taxon>
        <taxon>Insecta</taxon>
        <taxon>Pterygota</taxon>
        <taxon>Neoptera</taxon>
        <taxon>Paraneoptera</taxon>
        <taxon>Thysanoptera</taxon>
        <taxon>Terebrantia</taxon>
        <taxon>Thripoidea</taxon>
        <taxon>Thripidae</taxon>
        <taxon>Frankliniella</taxon>
    </lineage>
</organism>
<proteinExistence type="predicted"/>
<evidence type="ECO:0000256" key="1">
    <source>
        <dbReference type="SAM" id="MobiDB-lite"/>
    </source>
</evidence>
<feature type="region of interest" description="Disordered" evidence="1">
    <location>
        <begin position="384"/>
        <end position="403"/>
    </location>
</feature>
<dbReference type="Proteomes" id="UP001219518">
    <property type="component" value="Unassembled WGS sequence"/>
</dbReference>
<keyword evidence="3" id="KW-1185">Reference proteome</keyword>
<keyword evidence="2" id="KW-0378">Hydrolase</keyword>